<evidence type="ECO:0000256" key="1">
    <source>
        <dbReference type="SAM" id="MobiDB-lite"/>
    </source>
</evidence>
<proteinExistence type="predicted"/>
<evidence type="ECO:0000313" key="3">
    <source>
        <dbReference type="Proteomes" id="UP001141806"/>
    </source>
</evidence>
<dbReference type="Proteomes" id="UP001141806">
    <property type="component" value="Unassembled WGS sequence"/>
</dbReference>
<dbReference type="OrthoDB" id="7473114at2759"/>
<protein>
    <recommendedName>
        <fullName evidence="4">Mitochondrial protein</fullName>
    </recommendedName>
</protein>
<feature type="region of interest" description="Disordered" evidence="1">
    <location>
        <begin position="1"/>
        <end position="36"/>
    </location>
</feature>
<sequence length="132" mass="14625">MISETNSKCHNQSVPSEFGVSPGSNSNIEPTQPTTLNAVVPTSSSSHLMVTRSKVGTAKPNPKYVLTASTIPAEPKSVKEALADPGWKSAMDLEMQALYKNNTWTLVPKDDTMNIVGCRWIFKVKLENRFWW</sequence>
<dbReference type="EMBL" id="JAMYWD010000003">
    <property type="protein sequence ID" value="KAJ4976538.1"/>
    <property type="molecule type" value="Genomic_DNA"/>
</dbReference>
<dbReference type="AlphaFoldDB" id="A0A9Q0KTI8"/>
<evidence type="ECO:0008006" key="4">
    <source>
        <dbReference type="Google" id="ProtNLM"/>
    </source>
</evidence>
<name>A0A9Q0KTI8_9MAGN</name>
<comment type="caution">
    <text evidence="2">The sequence shown here is derived from an EMBL/GenBank/DDBJ whole genome shotgun (WGS) entry which is preliminary data.</text>
</comment>
<accession>A0A9Q0KTI8</accession>
<feature type="compositionally biased region" description="Polar residues" evidence="1">
    <location>
        <begin position="22"/>
        <end position="36"/>
    </location>
</feature>
<evidence type="ECO:0000313" key="2">
    <source>
        <dbReference type="EMBL" id="KAJ4976538.1"/>
    </source>
</evidence>
<gene>
    <name evidence="2" type="ORF">NE237_001644</name>
</gene>
<keyword evidence="3" id="KW-1185">Reference proteome</keyword>
<feature type="compositionally biased region" description="Polar residues" evidence="1">
    <location>
        <begin position="1"/>
        <end position="15"/>
    </location>
</feature>
<organism evidence="2 3">
    <name type="scientific">Protea cynaroides</name>
    <dbReference type="NCBI Taxonomy" id="273540"/>
    <lineage>
        <taxon>Eukaryota</taxon>
        <taxon>Viridiplantae</taxon>
        <taxon>Streptophyta</taxon>
        <taxon>Embryophyta</taxon>
        <taxon>Tracheophyta</taxon>
        <taxon>Spermatophyta</taxon>
        <taxon>Magnoliopsida</taxon>
        <taxon>Proteales</taxon>
        <taxon>Proteaceae</taxon>
        <taxon>Protea</taxon>
    </lineage>
</organism>
<reference evidence="2" key="1">
    <citation type="journal article" date="2023" name="Plant J.">
        <title>The genome of the king protea, Protea cynaroides.</title>
        <authorList>
            <person name="Chang J."/>
            <person name="Duong T.A."/>
            <person name="Schoeman C."/>
            <person name="Ma X."/>
            <person name="Roodt D."/>
            <person name="Barker N."/>
            <person name="Li Z."/>
            <person name="Van de Peer Y."/>
            <person name="Mizrachi E."/>
        </authorList>
    </citation>
    <scope>NUCLEOTIDE SEQUENCE</scope>
    <source>
        <tissue evidence="2">Young leaves</tissue>
    </source>
</reference>